<dbReference type="Gene3D" id="3.30.450.40">
    <property type="match status" value="1"/>
</dbReference>
<dbReference type="Proteomes" id="UP000736328">
    <property type="component" value="Unassembled WGS sequence"/>
</dbReference>
<dbReference type="EMBL" id="JACQXR010000039">
    <property type="protein sequence ID" value="MBI4726247.1"/>
    <property type="molecule type" value="Genomic_DNA"/>
</dbReference>
<organism evidence="3 4">
    <name type="scientific">candidate division TA06 bacterium</name>
    <dbReference type="NCBI Taxonomy" id="2250710"/>
    <lineage>
        <taxon>Bacteria</taxon>
        <taxon>Bacteria division TA06</taxon>
    </lineage>
</organism>
<dbReference type="InterPro" id="IPR036196">
    <property type="entry name" value="Ptyr_pPase_sf"/>
</dbReference>
<dbReference type="InterPro" id="IPR023485">
    <property type="entry name" value="Ptyr_pPase"/>
</dbReference>
<dbReference type="PANTHER" id="PTHR43428:SF1">
    <property type="entry name" value="ARSENATE REDUCTASE"/>
    <property type="match status" value="1"/>
</dbReference>
<evidence type="ECO:0000256" key="1">
    <source>
        <dbReference type="ARBA" id="ARBA00022849"/>
    </source>
</evidence>
<protein>
    <recommendedName>
        <fullName evidence="2">Phosphotyrosine protein phosphatase I domain-containing protein</fullName>
    </recommendedName>
</protein>
<dbReference type="AlphaFoldDB" id="A0A933I7V1"/>
<dbReference type="SUPFAM" id="SSF55781">
    <property type="entry name" value="GAF domain-like"/>
    <property type="match status" value="1"/>
</dbReference>
<dbReference type="Gene3D" id="3.40.50.2300">
    <property type="match status" value="1"/>
</dbReference>
<dbReference type="Pfam" id="PF01451">
    <property type="entry name" value="LMWPc"/>
    <property type="match status" value="1"/>
</dbReference>
<accession>A0A933I7V1</accession>
<gene>
    <name evidence="3" type="ORF">HY768_03310</name>
</gene>
<dbReference type="PANTHER" id="PTHR43428">
    <property type="entry name" value="ARSENATE REDUCTASE"/>
    <property type="match status" value="1"/>
</dbReference>
<sequence>MKTVLFLCTENSCRSQMAEAFAKSFGAGVITAYSAGSSPSGLVNPWAITVMREKGLDISSARSKGFRDLPVSQVNYLVTMGCQDVCPVFPTTKQVEWKLPDPKGQPVEFFRCVRDDIEKKVKEFIETVSAKNVKRDYRAIAAEVAKKLPENSKPGQRMKLVTNELWENLNDKGLDWVGFYRLLPGQEAMELVCRQPRAACSPIGLQGVCGKGMKDKNPQIIKDVYALGDQHIICDPANLSEIVVPLIEPDGSCRAVLDLDSRELGAFEQQDAEGLDLVLRSAGLSV</sequence>
<evidence type="ECO:0000313" key="4">
    <source>
        <dbReference type="Proteomes" id="UP000736328"/>
    </source>
</evidence>
<evidence type="ECO:0000259" key="2">
    <source>
        <dbReference type="SMART" id="SM00226"/>
    </source>
</evidence>
<proteinExistence type="predicted"/>
<dbReference type="GO" id="GO:0046685">
    <property type="term" value="P:response to arsenic-containing substance"/>
    <property type="evidence" value="ECO:0007669"/>
    <property type="project" value="UniProtKB-KW"/>
</dbReference>
<dbReference type="InterPro" id="IPR029016">
    <property type="entry name" value="GAF-like_dom_sf"/>
</dbReference>
<dbReference type="CDD" id="cd16345">
    <property type="entry name" value="LMWP_ArsC"/>
    <property type="match status" value="1"/>
</dbReference>
<comment type="caution">
    <text evidence="3">The sequence shown here is derived from an EMBL/GenBank/DDBJ whole genome shotgun (WGS) entry which is preliminary data.</text>
</comment>
<keyword evidence="1" id="KW-0059">Arsenical resistance</keyword>
<reference evidence="3" key="1">
    <citation type="submission" date="2020-07" db="EMBL/GenBank/DDBJ databases">
        <title>Huge and variable diversity of episymbiotic CPR bacteria and DPANN archaea in groundwater ecosystems.</title>
        <authorList>
            <person name="He C.Y."/>
            <person name="Keren R."/>
            <person name="Whittaker M."/>
            <person name="Farag I.F."/>
            <person name="Doudna J."/>
            <person name="Cate J.H.D."/>
            <person name="Banfield J.F."/>
        </authorList>
    </citation>
    <scope>NUCLEOTIDE SEQUENCE</scope>
    <source>
        <strain evidence="3">NC_groundwater_1520_Pr4_B-0.1um_53_5</strain>
    </source>
</reference>
<name>A0A933I7V1_UNCT6</name>
<dbReference type="SUPFAM" id="SSF52788">
    <property type="entry name" value="Phosphotyrosine protein phosphatases I"/>
    <property type="match status" value="1"/>
</dbReference>
<dbReference type="SMART" id="SM00226">
    <property type="entry name" value="LMWPc"/>
    <property type="match status" value="1"/>
</dbReference>
<evidence type="ECO:0000313" key="3">
    <source>
        <dbReference type="EMBL" id="MBI4726247.1"/>
    </source>
</evidence>
<feature type="domain" description="Phosphotyrosine protein phosphatase I" evidence="2">
    <location>
        <begin position="2"/>
        <end position="127"/>
    </location>
</feature>